<protein>
    <submittedName>
        <fullName evidence="2">Uncharacterized protein</fullName>
    </submittedName>
</protein>
<accession>A0ABQ7B575</accession>
<reference evidence="2 3" key="1">
    <citation type="journal article" date="2020" name="BMC Genomics">
        <title>Intraspecific diversification of the crop wild relative Brassica cretica Lam. using demographic model selection.</title>
        <authorList>
            <person name="Kioukis A."/>
            <person name="Michalopoulou V.A."/>
            <person name="Briers L."/>
            <person name="Pirintsos S."/>
            <person name="Studholme D.J."/>
            <person name="Pavlidis P."/>
            <person name="Sarris P.F."/>
        </authorList>
    </citation>
    <scope>NUCLEOTIDE SEQUENCE [LARGE SCALE GENOMIC DNA]</scope>
    <source>
        <strain evidence="3">cv. PFS-1207/04</strain>
    </source>
</reference>
<evidence type="ECO:0000313" key="3">
    <source>
        <dbReference type="Proteomes" id="UP000266723"/>
    </source>
</evidence>
<name>A0ABQ7B575_BRACR</name>
<organism evidence="2 3">
    <name type="scientific">Brassica cretica</name>
    <name type="common">Mustard</name>
    <dbReference type="NCBI Taxonomy" id="69181"/>
    <lineage>
        <taxon>Eukaryota</taxon>
        <taxon>Viridiplantae</taxon>
        <taxon>Streptophyta</taxon>
        <taxon>Embryophyta</taxon>
        <taxon>Tracheophyta</taxon>
        <taxon>Spermatophyta</taxon>
        <taxon>Magnoliopsida</taxon>
        <taxon>eudicotyledons</taxon>
        <taxon>Gunneridae</taxon>
        <taxon>Pentapetalae</taxon>
        <taxon>rosids</taxon>
        <taxon>malvids</taxon>
        <taxon>Brassicales</taxon>
        <taxon>Brassicaceae</taxon>
        <taxon>Brassiceae</taxon>
        <taxon>Brassica</taxon>
    </lineage>
</organism>
<comment type="caution">
    <text evidence="2">The sequence shown here is derived from an EMBL/GenBank/DDBJ whole genome shotgun (WGS) entry which is preliminary data.</text>
</comment>
<evidence type="ECO:0000313" key="2">
    <source>
        <dbReference type="EMBL" id="KAF3527303.1"/>
    </source>
</evidence>
<feature type="region of interest" description="Disordered" evidence="1">
    <location>
        <begin position="56"/>
        <end position="79"/>
    </location>
</feature>
<gene>
    <name evidence="2" type="ORF">DY000_02039484</name>
</gene>
<evidence type="ECO:0000256" key="1">
    <source>
        <dbReference type="SAM" id="MobiDB-lite"/>
    </source>
</evidence>
<proteinExistence type="predicted"/>
<keyword evidence="3" id="KW-1185">Reference proteome</keyword>
<sequence>MSNTPYHGKEISADTYAALTRHQFNLESLGDKLQRIENTTAAMKDKWRRGDEAMRDFIGHKKKQKEDPSRRLPSESTDANKSTSIDIALPVSNDINILTSVDIYSGLEPKLTSNTKSDTTACLGAWYTCDRILQTSLEGPDTCLKILESFDRYSQVPSILEIFGANIRDDHRDRLSVDIGELESINTQDMVSIDSEERRKPVWSQPT</sequence>
<feature type="compositionally biased region" description="Basic and acidic residues" evidence="1">
    <location>
        <begin position="56"/>
        <end position="73"/>
    </location>
</feature>
<dbReference type="Proteomes" id="UP000266723">
    <property type="component" value="Unassembled WGS sequence"/>
</dbReference>
<dbReference type="EMBL" id="QGKV02001507">
    <property type="protein sequence ID" value="KAF3527303.1"/>
    <property type="molecule type" value="Genomic_DNA"/>
</dbReference>